<keyword evidence="6" id="KW-0472">Membrane</keyword>
<dbReference type="STRING" id="131310.A0A0N5A4Y8"/>
<dbReference type="Gene3D" id="3.40.50.2000">
    <property type="entry name" value="Glycogen Phosphorylase B"/>
    <property type="match status" value="1"/>
</dbReference>
<keyword evidence="4" id="KW-0808">Transferase</keyword>
<dbReference type="EC" id="2.4.1.17" evidence="2"/>
<dbReference type="FunFam" id="3.40.50.2000:FF:000021">
    <property type="entry name" value="UDP-glucuronosyltransferase"/>
    <property type="match status" value="1"/>
</dbReference>
<keyword evidence="3" id="KW-0328">Glycosyltransferase</keyword>
<dbReference type="AlphaFoldDB" id="A0A0N5A4Y8"/>
<dbReference type="PANTHER" id="PTHR48043">
    <property type="entry name" value="EG:EG0003.4 PROTEIN-RELATED"/>
    <property type="match status" value="1"/>
</dbReference>
<proteinExistence type="inferred from homology"/>
<name>A0A0N5A4Y8_PARTI</name>
<protein>
    <recommendedName>
        <fullName evidence="2">glucuronosyltransferase</fullName>
        <ecNumber evidence="2">2.4.1.17</ecNumber>
    </recommendedName>
</protein>
<evidence type="ECO:0000313" key="7">
    <source>
        <dbReference type="Proteomes" id="UP000038045"/>
    </source>
</evidence>
<keyword evidence="6" id="KW-1133">Transmembrane helix</keyword>
<evidence type="ECO:0000313" key="8">
    <source>
        <dbReference type="WBParaSite" id="PTRK_0001677200.1"/>
    </source>
</evidence>
<sequence length="309" mass="35618">MNFTERLLNLITAAVTQCVHVYFSKFKVTNIFKLKYPLKMKQIDDIWNIAQESQSIIANNIPLLDFSSPTSNMIYNVAGITVNRENVKLDVKFKNIAEINDNFFLITFGSIAKTSDMPISMKISLFNAFKYFPNTTFILKYENIKKDIFRYSGNVFLVKWLPQLSLMSHKNYKGIITHGGWSSMLESLINGKPMILMPLFADHGKNAKIIEQKNLGLLINKMNINSETFSDSIKKLSVNDYYENNCKKYASMLLKPGPIDSEKMISHVVKISLNGNRKKFLKIKSPNILNIYFVDTFFFLLIFIFIFSN</sequence>
<comment type="catalytic activity">
    <reaction evidence="5">
        <text>glucuronate acceptor + UDP-alpha-D-glucuronate = acceptor beta-D-glucuronoside + UDP + H(+)</text>
        <dbReference type="Rhea" id="RHEA:21032"/>
        <dbReference type="ChEBI" id="CHEBI:15378"/>
        <dbReference type="ChEBI" id="CHEBI:58052"/>
        <dbReference type="ChEBI" id="CHEBI:58223"/>
        <dbReference type="ChEBI" id="CHEBI:132367"/>
        <dbReference type="ChEBI" id="CHEBI:132368"/>
        <dbReference type="EC" id="2.4.1.17"/>
    </reaction>
</comment>
<evidence type="ECO:0000256" key="6">
    <source>
        <dbReference type="SAM" id="Phobius"/>
    </source>
</evidence>
<reference evidence="8" key="1">
    <citation type="submission" date="2017-02" db="UniProtKB">
        <authorList>
            <consortium name="WormBaseParasite"/>
        </authorList>
    </citation>
    <scope>IDENTIFICATION</scope>
</reference>
<accession>A0A0N5A4Y8</accession>
<evidence type="ECO:0000256" key="1">
    <source>
        <dbReference type="ARBA" id="ARBA00009995"/>
    </source>
</evidence>
<evidence type="ECO:0000256" key="4">
    <source>
        <dbReference type="ARBA" id="ARBA00022679"/>
    </source>
</evidence>
<dbReference type="SUPFAM" id="SSF53756">
    <property type="entry name" value="UDP-Glycosyltransferase/glycogen phosphorylase"/>
    <property type="match status" value="1"/>
</dbReference>
<dbReference type="InterPro" id="IPR002213">
    <property type="entry name" value="UDP_glucos_trans"/>
</dbReference>
<dbReference type="WBParaSite" id="PTRK_0001677200.1">
    <property type="protein sequence ID" value="PTRK_0001677200.1"/>
    <property type="gene ID" value="PTRK_0001677200"/>
</dbReference>
<organism evidence="7 8">
    <name type="scientific">Parastrongyloides trichosuri</name>
    <name type="common">Possum-specific nematode worm</name>
    <dbReference type="NCBI Taxonomy" id="131310"/>
    <lineage>
        <taxon>Eukaryota</taxon>
        <taxon>Metazoa</taxon>
        <taxon>Ecdysozoa</taxon>
        <taxon>Nematoda</taxon>
        <taxon>Chromadorea</taxon>
        <taxon>Rhabditida</taxon>
        <taxon>Tylenchina</taxon>
        <taxon>Panagrolaimomorpha</taxon>
        <taxon>Strongyloidoidea</taxon>
        <taxon>Strongyloididae</taxon>
        <taxon>Parastrongyloides</taxon>
    </lineage>
</organism>
<dbReference type="Proteomes" id="UP000038045">
    <property type="component" value="Unplaced"/>
</dbReference>
<dbReference type="CDD" id="cd03784">
    <property type="entry name" value="GT1_Gtf-like"/>
    <property type="match status" value="1"/>
</dbReference>
<keyword evidence="7" id="KW-1185">Reference proteome</keyword>
<dbReference type="InterPro" id="IPR050271">
    <property type="entry name" value="UDP-glycosyltransferase"/>
</dbReference>
<evidence type="ECO:0000256" key="2">
    <source>
        <dbReference type="ARBA" id="ARBA00012544"/>
    </source>
</evidence>
<dbReference type="GO" id="GO:0015020">
    <property type="term" value="F:glucuronosyltransferase activity"/>
    <property type="evidence" value="ECO:0007669"/>
    <property type="project" value="UniProtKB-EC"/>
</dbReference>
<evidence type="ECO:0000256" key="5">
    <source>
        <dbReference type="ARBA" id="ARBA00047475"/>
    </source>
</evidence>
<comment type="similarity">
    <text evidence="1">Belongs to the UDP-glycosyltransferase family.</text>
</comment>
<evidence type="ECO:0000256" key="3">
    <source>
        <dbReference type="ARBA" id="ARBA00022676"/>
    </source>
</evidence>
<dbReference type="PANTHER" id="PTHR48043:SF22">
    <property type="entry name" value="GLUCURONOSYLTRANSFERASE"/>
    <property type="match status" value="1"/>
</dbReference>
<feature type="transmembrane region" description="Helical" evidence="6">
    <location>
        <begin position="287"/>
        <end position="307"/>
    </location>
</feature>
<dbReference type="Pfam" id="PF00201">
    <property type="entry name" value="UDPGT"/>
    <property type="match status" value="1"/>
</dbReference>
<keyword evidence="6" id="KW-0812">Transmembrane</keyword>